<comment type="caution">
    <text evidence="1">The sequence shown here is derived from an EMBL/GenBank/DDBJ whole genome shotgun (WGS) entry which is preliminary data.</text>
</comment>
<sequence length="148" mass="16674">MATFTQEELEELLHGFEDNPHAGQDLCSDIDLFEVALPQPPSFSITPRPMDTTHTLEAQLAETQNELRSVKRYAKPQKRSGNFEHSLLSSAFEDSMKTVNELVQLRAELRLMKSLVERLVHYIEQLGPWTAEVTAALQKLGEPPLSAT</sequence>
<keyword evidence="2" id="KW-1185">Reference proteome</keyword>
<dbReference type="Proteomes" id="UP000242791">
    <property type="component" value="Unassembled WGS sequence"/>
</dbReference>
<proteinExistence type="predicted"/>
<organism evidence="1 2">
    <name type="scientific">Blastomyces percursus</name>
    <dbReference type="NCBI Taxonomy" id="1658174"/>
    <lineage>
        <taxon>Eukaryota</taxon>
        <taxon>Fungi</taxon>
        <taxon>Dikarya</taxon>
        <taxon>Ascomycota</taxon>
        <taxon>Pezizomycotina</taxon>
        <taxon>Eurotiomycetes</taxon>
        <taxon>Eurotiomycetidae</taxon>
        <taxon>Onygenales</taxon>
        <taxon>Ajellomycetaceae</taxon>
        <taxon>Blastomyces</taxon>
    </lineage>
</organism>
<dbReference type="EMBL" id="LGTZ01000341">
    <property type="protein sequence ID" value="OJD25641.1"/>
    <property type="molecule type" value="Genomic_DNA"/>
</dbReference>
<name>A0A1J9QAS8_9EURO</name>
<dbReference type="AlphaFoldDB" id="A0A1J9QAS8"/>
<accession>A0A1J9QAS8</accession>
<protein>
    <submittedName>
        <fullName evidence="1">Uncharacterized protein</fullName>
    </submittedName>
</protein>
<evidence type="ECO:0000313" key="2">
    <source>
        <dbReference type="Proteomes" id="UP000242791"/>
    </source>
</evidence>
<evidence type="ECO:0000313" key="1">
    <source>
        <dbReference type="EMBL" id="OJD25641.1"/>
    </source>
</evidence>
<dbReference type="VEuPathDB" id="FungiDB:ACJ73_02994"/>
<reference evidence="1 2" key="1">
    <citation type="submission" date="2015-08" db="EMBL/GenBank/DDBJ databases">
        <title>Emmonsia species relationships and genome sequence.</title>
        <authorList>
            <person name="Cuomo C.A."/>
            <person name="Schwartz I.S."/>
            <person name="Kenyon C."/>
            <person name="De Hoog G.S."/>
            <person name="Govender N.P."/>
            <person name="Botha A."/>
            <person name="Moreno L."/>
            <person name="De Vries M."/>
            <person name="Munoz J.F."/>
            <person name="Stielow J.B."/>
        </authorList>
    </citation>
    <scope>NUCLEOTIDE SEQUENCE [LARGE SCALE GENOMIC DNA]</scope>
    <source>
        <strain evidence="1 2">EI222</strain>
    </source>
</reference>
<gene>
    <name evidence="1" type="ORF">ACJ73_02994</name>
</gene>
<dbReference type="OrthoDB" id="4448499at2759"/>